<accession>A0A9P7C1F9</accession>
<name>A0A9P7C1F9_9FUNG</name>
<evidence type="ECO:0000313" key="2">
    <source>
        <dbReference type="EMBL" id="KAG1531638.1"/>
    </source>
</evidence>
<organism evidence="2 3">
    <name type="scientific">Rhizopus delemar</name>
    <dbReference type="NCBI Taxonomy" id="936053"/>
    <lineage>
        <taxon>Eukaryota</taxon>
        <taxon>Fungi</taxon>
        <taxon>Fungi incertae sedis</taxon>
        <taxon>Mucoromycota</taxon>
        <taxon>Mucoromycotina</taxon>
        <taxon>Mucoromycetes</taxon>
        <taxon>Mucorales</taxon>
        <taxon>Mucorineae</taxon>
        <taxon>Rhizopodaceae</taxon>
        <taxon>Rhizopus</taxon>
    </lineage>
</organism>
<feature type="region of interest" description="Disordered" evidence="1">
    <location>
        <begin position="79"/>
        <end position="103"/>
    </location>
</feature>
<dbReference type="EMBL" id="JAANIU010010661">
    <property type="protein sequence ID" value="KAG1531638.1"/>
    <property type="molecule type" value="Genomic_DNA"/>
</dbReference>
<evidence type="ECO:0000256" key="1">
    <source>
        <dbReference type="SAM" id="MobiDB-lite"/>
    </source>
</evidence>
<keyword evidence="3" id="KW-1185">Reference proteome</keyword>
<protein>
    <submittedName>
        <fullName evidence="2">Uncharacterized protein</fullName>
    </submittedName>
</protein>
<evidence type="ECO:0000313" key="3">
    <source>
        <dbReference type="Proteomes" id="UP000740926"/>
    </source>
</evidence>
<dbReference type="AlphaFoldDB" id="A0A9P7C1F9"/>
<dbReference type="Proteomes" id="UP000740926">
    <property type="component" value="Unassembled WGS sequence"/>
</dbReference>
<feature type="compositionally biased region" description="Polar residues" evidence="1">
    <location>
        <begin position="79"/>
        <end position="89"/>
    </location>
</feature>
<comment type="caution">
    <text evidence="2">The sequence shown here is derived from an EMBL/GenBank/DDBJ whole genome shotgun (WGS) entry which is preliminary data.</text>
</comment>
<sequence>MSGAVPCTASKIAASLPMLAPGARPRPMAGRQLAPSCRPVMAITSEPSRPRLCAFSPLRNCSGSTPMPIRLVRWMRSKPSATMASTPASRTPLAAQSRELPWP</sequence>
<gene>
    <name evidence="2" type="ORF">G6F50_016589</name>
</gene>
<proteinExistence type="predicted"/>
<reference evidence="2 3" key="1">
    <citation type="journal article" date="2020" name="Microb. Genom.">
        <title>Genetic diversity of clinical and environmental Mucorales isolates obtained from an investigation of mucormycosis cases among solid organ transplant recipients.</title>
        <authorList>
            <person name="Nguyen M.H."/>
            <person name="Kaul D."/>
            <person name="Muto C."/>
            <person name="Cheng S.J."/>
            <person name="Richter R.A."/>
            <person name="Bruno V.M."/>
            <person name="Liu G."/>
            <person name="Beyhan S."/>
            <person name="Sundermann A.J."/>
            <person name="Mounaud S."/>
            <person name="Pasculle A.W."/>
            <person name="Nierman W.C."/>
            <person name="Driscoll E."/>
            <person name="Cumbie R."/>
            <person name="Clancy C.J."/>
            <person name="Dupont C.L."/>
        </authorList>
    </citation>
    <scope>NUCLEOTIDE SEQUENCE [LARGE SCALE GENOMIC DNA]</scope>
    <source>
        <strain evidence="2 3">GL24</strain>
    </source>
</reference>